<evidence type="ECO:0000313" key="2">
    <source>
        <dbReference type="EMBL" id="CEK83165.1"/>
    </source>
</evidence>
<feature type="region of interest" description="Disordered" evidence="1">
    <location>
        <begin position="1"/>
        <end position="61"/>
    </location>
</feature>
<protein>
    <submittedName>
        <fullName evidence="2">Uncharacterized protein</fullName>
    </submittedName>
</protein>
<proteinExistence type="predicted"/>
<sequence length="61" mass="7058">MHVTRTHGEKEEGGNKFVTKNSRRDQKRSNRNRINSEQILGASRKNKLPNIGFEPQVLLKN</sequence>
<accession>A0A0B7ATD3</accession>
<dbReference type="AlphaFoldDB" id="A0A0B7ATD3"/>
<feature type="compositionally biased region" description="Basic and acidic residues" evidence="1">
    <location>
        <begin position="1"/>
        <end position="14"/>
    </location>
</feature>
<gene>
    <name evidence="2" type="primary">ORF135532</name>
</gene>
<organism evidence="2">
    <name type="scientific">Arion vulgaris</name>
    <dbReference type="NCBI Taxonomy" id="1028688"/>
    <lineage>
        <taxon>Eukaryota</taxon>
        <taxon>Metazoa</taxon>
        <taxon>Spiralia</taxon>
        <taxon>Lophotrochozoa</taxon>
        <taxon>Mollusca</taxon>
        <taxon>Gastropoda</taxon>
        <taxon>Heterobranchia</taxon>
        <taxon>Euthyneura</taxon>
        <taxon>Panpulmonata</taxon>
        <taxon>Eupulmonata</taxon>
        <taxon>Stylommatophora</taxon>
        <taxon>Helicina</taxon>
        <taxon>Arionoidea</taxon>
        <taxon>Arionidae</taxon>
        <taxon>Arion</taxon>
    </lineage>
</organism>
<reference evidence="2" key="1">
    <citation type="submission" date="2014-12" db="EMBL/GenBank/DDBJ databases">
        <title>Insight into the proteome of Arion vulgaris.</title>
        <authorList>
            <person name="Aradska J."/>
            <person name="Bulat T."/>
            <person name="Smidak R."/>
            <person name="Sarate P."/>
            <person name="Gangsoo J."/>
            <person name="Sialana F."/>
            <person name="Bilban M."/>
            <person name="Lubec G."/>
        </authorList>
    </citation>
    <scope>NUCLEOTIDE SEQUENCE</scope>
    <source>
        <tissue evidence="2">Skin</tissue>
    </source>
</reference>
<dbReference type="EMBL" id="HACG01036300">
    <property type="protein sequence ID" value="CEK83165.1"/>
    <property type="molecule type" value="Transcribed_RNA"/>
</dbReference>
<evidence type="ECO:0000256" key="1">
    <source>
        <dbReference type="SAM" id="MobiDB-lite"/>
    </source>
</evidence>
<name>A0A0B7ATD3_9EUPU</name>